<dbReference type="EMBL" id="OV651814">
    <property type="protein sequence ID" value="CAH1107098.1"/>
    <property type="molecule type" value="Genomic_DNA"/>
</dbReference>
<dbReference type="InterPro" id="IPR001878">
    <property type="entry name" value="Znf_CCHC"/>
</dbReference>
<feature type="domain" description="CCHC-type" evidence="2">
    <location>
        <begin position="240"/>
        <end position="255"/>
    </location>
</feature>
<dbReference type="GO" id="GO:0003676">
    <property type="term" value="F:nucleic acid binding"/>
    <property type="evidence" value="ECO:0007669"/>
    <property type="project" value="InterPro"/>
</dbReference>
<evidence type="ECO:0000256" key="1">
    <source>
        <dbReference type="PROSITE-ProRule" id="PRU00047"/>
    </source>
</evidence>
<keyword evidence="4" id="KW-1185">Reference proteome</keyword>
<dbReference type="GO" id="GO:0008270">
    <property type="term" value="F:zinc ion binding"/>
    <property type="evidence" value="ECO:0007669"/>
    <property type="project" value="UniProtKB-KW"/>
</dbReference>
<dbReference type="PROSITE" id="PS50158">
    <property type="entry name" value="ZF_CCHC"/>
    <property type="match status" value="1"/>
</dbReference>
<protein>
    <recommendedName>
        <fullName evidence="2">CCHC-type domain-containing protein</fullName>
    </recommendedName>
</protein>
<sequence>MIRDETELDKKIAIHHITGMATEKLRKMSEVVFQKTNTKIDIYTTVRNQGKDRERTTYGMIISEGGKTYKEVLSKVKAIVKTNSSVDAVRSIKSTKDGKLLLTIEKNQDALTNIHKALKDDKSGLKTKRLGIDRYETLHIRGLEADSTAEDIIQSIRETVGNWEEDNKLSELRPLNNDTLAATITLKSDYAETLTEQGFLRVGLVKCRLEKRLNIKRCIKCWSYEHTAEKCEGTDRSKHCFKCGGSDHSSKECTNDESCPICKEQGHKAGTMKCPEFKAALKHLNKPDWRKG</sequence>
<name>A0A9P0CVR9_9CUCU</name>
<dbReference type="Proteomes" id="UP001153636">
    <property type="component" value="Chromosome 2"/>
</dbReference>
<gene>
    <name evidence="3" type="ORF">PSYICH_LOCUS7070</name>
</gene>
<dbReference type="OrthoDB" id="6777962at2759"/>
<dbReference type="Gene3D" id="4.10.60.10">
    <property type="entry name" value="Zinc finger, CCHC-type"/>
    <property type="match status" value="1"/>
</dbReference>
<accession>A0A9P0CVR9</accession>
<keyword evidence="1" id="KW-0862">Zinc</keyword>
<keyword evidence="1" id="KW-0479">Metal-binding</keyword>
<dbReference type="AlphaFoldDB" id="A0A9P0CVR9"/>
<proteinExistence type="predicted"/>
<dbReference type="SMART" id="SM00343">
    <property type="entry name" value="ZnF_C2HC"/>
    <property type="match status" value="3"/>
</dbReference>
<organism evidence="3 4">
    <name type="scientific">Psylliodes chrysocephalus</name>
    <dbReference type="NCBI Taxonomy" id="3402493"/>
    <lineage>
        <taxon>Eukaryota</taxon>
        <taxon>Metazoa</taxon>
        <taxon>Ecdysozoa</taxon>
        <taxon>Arthropoda</taxon>
        <taxon>Hexapoda</taxon>
        <taxon>Insecta</taxon>
        <taxon>Pterygota</taxon>
        <taxon>Neoptera</taxon>
        <taxon>Endopterygota</taxon>
        <taxon>Coleoptera</taxon>
        <taxon>Polyphaga</taxon>
        <taxon>Cucujiformia</taxon>
        <taxon>Chrysomeloidea</taxon>
        <taxon>Chrysomelidae</taxon>
        <taxon>Galerucinae</taxon>
        <taxon>Alticini</taxon>
        <taxon>Psylliodes</taxon>
    </lineage>
</organism>
<keyword evidence="1" id="KW-0863">Zinc-finger</keyword>
<dbReference type="InterPro" id="IPR036875">
    <property type="entry name" value="Znf_CCHC_sf"/>
</dbReference>
<dbReference type="SUPFAM" id="SSF57756">
    <property type="entry name" value="Retrovirus zinc finger-like domains"/>
    <property type="match status" value="1"/>
</dbReference>
<evidence type="ECO:0000313" key="3">
    <source>
        <dbReference type="EMBL" id="CAH1107098.1"/>
    </source>
</evidence>
<reference evidence="3" key="1">
    <citation type="submission" date="2022-01" db="EMBL/GenBank/DDBJ databases">
        <authorList>
            <person name="King R."/>
        </authorList>
    </citation>
    <scope>NUCLEOTIDE SEQUENCE</scope>
</reference>
<evidence type="ECO:0000259" key="2">
    <source>
        <dbReference type="PROSITE" id="PS50158"/>
    </source>
</evidence>
<evidence type="ECO:0000313" key="4">
    <source>
        <dbReference type="Proteomes" id="UP001153636"/>
    </source>
</evidence>